<dbReference type="CDD" id="cd00093">
    <property type="entry name" value="HTH_XRE"/>
    <property type="match status" value="1"/>
</dbReference>
<keyword evidence="1" id="KW-0238">DNA-binding</keyword>
<dbReference type="PROSITE" id="PS50943">
    <property type="entry name" value="HTH_CROC1"/>
    <property type="match status" value="1"/>
</dbReference>
<evidence type="ECO:0000256" key="2">
    <source>
        <dbReference type="SAM" id="Coils"/>
    </source>
</evidence>
<organism evidence="4 5">
    <name type="scientific">Bacillus pumilus</name>
    <name type="common">Bacillus mesentericus</name>
    <dbReference type="NCBI Taxonomy" id="1408"/>
    <lineage>
        <taxon>Bacteria</taxon>
        <taxon>Bacillati</taxon>
        <taxon>Bacillota</taxon>
        <taxon>Bacilli</taxon>
        <taxon>Bacillales</taxon>
        <taxon>Bacillaceae</taxon>
        <taxon>Bacillus</taxon>
    </lineage>
</organism>
<evidence type="ECO:0000313" key="5">
    <source>
        <dbReference type="Proteomes" id="UP001182042"/>
    </source>
</evidence>
<reference evidence="4" key="1">
    <citation type="submission" date="2019-07" db="EMBL/GenBank/DDBJ databases">
        <title>Phylogenomic Reclassification of ATCC Bacillus Strains and Various Taxa within the Genus Bacillus.</title>
        <authorList>
            <person name="Riojas M.A."/>
            <person name="Frank A.M."/>
            <person name="Fenn S.L."/>
            <person name="King S."/>
            <person name="Brower S."/>
            <person name="Hazbon M.H."/>
        </authorList>
    </citation>
    <scope>NUCLEOTIDE SEQUENCE</scope>
    <source>
        <strain evidence="4">ATCC 27142</strain>
    </source>
</reference>
<dbReference type="EMBL" id="VKQA01000001">
    <property type="protein sequence ID" value="MDR4248989.1"/>
    <property type="molecule type" value="Genomic_DNA"/>
</dbReference>
<dbReference type="AlphaFoldDB" id="A0AAE3WGF2"/>
<feature type="domain" description="HTH cro/C1-type" evidence="3">
    <location>
        <begin position="6"/>
        <end position="60"/>
    </location>
</feature>
<accession>A0AAE3WGF2</accession>
<dbReference type="Gene3D" id="1.10.260.40">
    <property type="entry name" value="lambda repressor-like DNA-binding domains"/>
    <property type="match status" value="1"/>
</dbReference>
<dbReference type="InterPro" id="IPR010982">
    <property type="entry name" value="Lambda_DNA-bd_dom_sf"/>
</dbReference>
<dbReference type="RefSeq" id="WP_106030323.1">
    <property type="nucleotide sequence ID" value="NZ_CP187658.1"/>
</dbReference>
<dbReference type="InterPro" id="IPR001387">
    <property type="entry name" value="Cro/C1-type_HTH"/>
</dbReference>
<feature type="coiled-coil region" evidence="2">
    <location>
        <begin position="99"/>
        <end position="126"/>
    </location>
</feature>
<dbReference type="PANTHER" id="PTHR46558:SF11">
    <property type="entry name" value="HTH-TYPE TRANSCRIPTIONAL REGULATOR XRE"/>
    <property type="match status" value="1"/>
</dbReference>
<dbReference type="SUPFAM" id="SSF47413">
    <property type="entry name" value="lambda repressor-like DNA-binding domains"/>
    <property type="match status" value="1"/>
</dbReference>
<dbReference type="GO" id="GO:0003677">
    <property type="term" value="F:DNA binding"/>
    <property type="evidence" value="ECO:0007669"/>
    <property type="project" value="UniProtKB-KW"/>
</dbReference>
<sequence>MLGKRITTLRKKAGLTQEELAKKLNVTRSALSQYELGTREPNYDLLLKIADFFEVTADYLLRGEEHYKELASEINKRSDTRYAAIDGHDFEDEEKDEILVNALKQIDGLEKIIKEHLEKKSNERNK</sequence>
<comment type="caution">
    <text evidence="4">The sequence shown here is derived from an EMBL/GenBank/DDBJ whole genome shotgun (WGS) entry which is preliminary data.</text>
</comment>
<dbReference type="SMART" id="SM00530">
    <property type="entry name" value="HTH_XRE"/>
    <property type="match status" value="1"/>
</dbReference>
<keyword evidence="2" id="KW-0175">Coiled coil</keyword>
<gene>
    <name evidence="4" type="ORF">FO508_01330</name>
</gene>
<dbReference type="PANTHER" id="PTHR46558">
    <property type="entry name" value="TRACRIPTIONAL REGULATORY PROTEIN-RELATED-RELATED"/>
    <property type="match status" value="1"/>
</dbReference>
<evidence type="ECO:0000313" key="4">
    <source>
        <dbReference type="EMBL" id="MDR4248989.1"/>
    </source>
</evidence>
<dbReference type="Pfam" id="PF01381">
    <property type="entry name" value="HTH_3"/>
    <property type="match status" value="1"/>
</dbReference>
<protein>
    <submittedName>
        <fullName evidence="4">Helix-turn-helix transcriptional regulator</fullName>
    </submittedName>
</protein>
<evidence type="ECO:0000259" key="3">
    <source>
        <dbReference type="PROSITE" id="PS50943"/>
    </source>
</evidence>
<dbReference type="Proteomes" id="UP001182042">
    <property type="component" value="Unassembled WGS sequence"/>
</dbReference>
<proteinExistence type="predicted"/>
<evidence type="ECO:0000256" key="1">
    <source>
        <dbReference type="ARBA" id="ARBA00023125"/>
    </source>
</evidence>
<name>A0AAE3WGF2_BACPU</name>